<name>A0ACD3RRY2_LARCR</name>
<feature type="non-terminal residue" evidence="1">
    <location>
        <position position="1"/>
    </location>
</feature>
<proteinExistence type="predicted"/>
<dbReference type="EMBL" id="CM011676">
    <property type="protein sequence ID" value="TMS21454.1"/>
    <property type="molecule type" value="Genomic_DNA"/>
</dbReference>
<keyword evidence="2" id="KW-1185">Reference proteome</keyword>
<reference evidence="1" key="1">
    <citation type="submission" date="2018-11" db="EMBL/GenBank/DDBJ databases">
        <title>The sequence and de novo assembly of Larimichthys crocea genome using PacBio and Hi-C technologies.</title>
        <authorList>
            <person name="Xu P."/>
            <person name="Chen B."/>
            <person name="Zhou Z."/>
            <person name="Ke Q."/>
            <person name="Wu Y."/>
            <person name="Bai H."/>
            <person name="Pu F."/>
        </authorList>
    </citation>
    <scope>NUCLEOTIDE SEQUENCE</scope>
    <source>
        <tissue evidence="1">Muscle</tissue>
    </source>
</reference>
<protein>
    <submittedName>
        <fullName evidence="1">Uncharacterized protein</fullName>
    </submittedName>
</protein>
<comment type="caution">
    <text evidence="1">The sequence shown here is derived from an EMBL/GenBank/DDBJ whole genome shotgun (WGS) entry which is preliminary data.</text>
</comment>
<accession>A0ACD3RRY2</accession>
<sequence length="7523" mass="846789">IKLVNINIPDIIDGKPSIILGLIWTIILQYHIEELASGLSFSSRQSSMESLTSLDSRSTLSSCSASSSPLPPRGSPLHNRFRVSAKKALLLWVREQCHKAGCTINVKDFKASWRSGVVFLAILHALRPDLVDLSKARTRSNKQNLEEAFRIAERELRIPRLLDPDDVDVRDPDEKSIMTYVAQFLQYSRDLPASEEEMQTQYLTPKSPSPVNLPAHYTPAIAASPLRQATPDRKAKEVTCWLVQAYDELLEGWDSTEGESYSERYHVFHTFVVSFNEQRRPIMPLLTAMRRTPTLSEEQRALREAWGALSEKLREYKVELDMSLPAPLNTVARWLLKSEGALAEEVGDPQDHGRAADEAREKQELLKVCLEEMPQHVKTFQTFQNQDEYGNMMVPTDKMDELKRRFTSVRVSAKYHGIKLEYREHRHTVLDLLGQIRTKLRVWKRPYISPEAVRVLLQEWHEQHGLPSGAALWTDVKLLSAVCDEHDSYVKYIFRTQELASRQELPTLLEATLHKLKQISERYSSKSALAADYQHVSQQVKQLEEDTAVILEEVTTAKSSMGRVLSSWDSYSDCLSSLQAWLEQGSVNRPELTSESVAEWRSRQAHLNEVGNFLIESTAPQTSRSLAEELRRLNMQWAEFMKRNTFDSTAEPSADVQARTPALIREATLFLKEPVEAMAGPLRTYRKRIQFIMMKIKEVDLEALAPSPEYPADQLQKMKLAIPEVMQTLLEAEQVCAELQHSVSGLDSRLAELLHWEAEASELYQLLKGAERQQRGQDPRARVLISRGLQLEGQVVTEEQDLQMMVMTNQKNSPLQYLHASAMQDRVRAAVAQSQEAVGMLSSLGARRDRSRSPPEGSPPSKIFIQAKGQPQRLRESDTRQSETKSVTHTFVPKIVVQEYKDEKMISPTMPYTYAEAVMQTRRKSPPEGQAQAWSGTDAYTQLKGQTEKKLQQEQHEVQQRAPTQPQQQQQQKQEQQRVEQHLQTEIHRYQDQQHVVTDIQVEQQVRQSAEHHEQTLTQQPPVRIPPLSPQELKSRKAQAMKNRPWLQKPAPGEQKTPGQNLEQDSKETVRSVQVVVQQTVTASSQLEGHAKVTEPQLQRDQQQQQEKEKHQQQLQHLEKHQKQQEQLLQPEQQKQLQQTLPILRQAEPDSDTKAKPQTVTTAQPHPHTTTQYQSQPQTTVHSKSQAAVQAQSTSVSHSTTDSQQPLKAMSQTKVSHGQSQAQVLPQPHDPMKTQSLTQPQTQVQLQPQLQTQPQTSVPAEPQPSTQSQGLPHGLAVAQMQAWTQVRPSSPMQAPLQGQIQPPVPSHIQLRSHPHSWAPVRPPSPKSPTHPQIQTDAQSMPQSQAYPQSMVQVQTHAPPQGHPQTHPQSKVLPQTHPQPKAQSQVHAQSMAQAQMHTQSMTQSQTHAQSMVQVQSHPQPNAQSQLHPQSIAQSQIHAQSIVQGQTHLQPMSQPRHAHPSTQQTQVQLVVQPQGHSQPMTQYPPHAQPVVQHPGHISPGQIQTWTQVRASSPMSILNPQATAQPPCYPQGYSQGQSPSQQWTLKPESQSQAIAQQKHPIPQPYPQQIGQVPQCQALPTVQGLPQWPQARPQLGPQIGHPRYPHMGPLYPEQPQTQTQPWAKTQPQVRPQSSMQQQQPQMRSYDTFHMQTQQGQVQQQTWVQAPPQLHPQPYPQPQSQQYSQVQHQYQTQHHPHMQAQIPPQSQSPHQAHPHLPPQPQRQPQMQAQSQTHIQKEPSIQIKPQAQTQQPQLNLKFQQSFPQPKHQAQLQSESKTESPIHPKRESPPQPKPPAQSAQKTEFQTPTQPVVQPPIQPKAESVPQPIPEPKMPLPPMSQSPVKAESQPQPKLQVQTAPLPESQSPTQPKVQSLPQPKPQAQLPSQSQLQAQSPPLPRAQTAPPPESQSPTQPKVQSPIQSKAQSMPQLKPQAQLPPQPQPQAQSPPLLKAQTAPQSKAQSPPQARPQTQPLPTLPQSKPQTKSSPEPKPQQPQTVLVSQINVLPESQAESPDLCITPPALAQVPPQAYTEAYAKAQALARNGFEDAKHCLQEHIMETINIFEDKRISTEQASVKEETLRTLDPEMLEEFLRAAKGMEAFCTPSQLREMEFYTQSVSRQWEACISEDGSFAQAGQHLEALKELCDTLSPEDAHRLAQTQLRECENRLAAIQRQFSGDQEAQIPDSRIPVAFSEDATTQKEPIRPTSDKSQVSAEMFQVTMRTVCLERTEVEKQTSVEEEVSKKEALERYENCKRTLQAQLAKNEQSIKDVPSDSVSLKGLHTRLQEIQFLRQETESLWSEYANQCSQCSQFSGNAGLEQEKAELQEQWRSQQSNLQKRGSLLGAALRQIDSTENHMVDFTDRLDRYLRQPKDVTAFTLANTNILKDIKELDDNIQSELDQVSRLDPESSDLDPRDCFPLSREVETHRNSLDQLRQQVRKSEAAARALDRFLMSLRTVDEDISGVQGAPCSDAQVLQDCRSKLALIRQSIDSLKEKAPQLDLLLQGARLTVTRDGVPASCLDMGPLQVQHAELQNLRELQEKQGGGENLFEEVETEWRETQRAFSDRKKQCNILLELLKKFQSCRGHLSNTMQRAEQAIGDQASYMGKDNLQRSIAKVHDIKEELAGLGEQMEEMRGVCRQLQSQLKKFPDCSETSFEAEADTHMDNWLDVTEKTDAYMDNLRVGLELWEKQLMVGGEVDSWAGSKLAMFAESHPFHNEQQVLDMKDEIHTNEENIEHFHKKSLEIQEMLQGQEAPLELQVMETQLRKRMQQVKELFTDCTDVFEELVAVKTHLAEKIEECQSAVESIQCSLSKVDASQPKIEAQIQDLCDDLGAQEEQAESVLKEVGLISSVASPQVLEALSVDCSRLREAIARTKDMIYLKREERDKGLLKVIKDERQSFGGWFQDLQLSVNECFENPESRTDVETSLQRLISFLKSKDAERRLDQLKDQLERGGQQVPTQQLSEFNDWLKEQQEEVDTFKTHCHNRQKQMESLLSDLNSLQKQHDSFRDWLQTKEKQSVESDRVKLLLKDLQDESGRVDTLSEVLASVRRQGVRAESLLKDGDNLIQRYRNLEARLQKQADAQSALEGEFDKLNTQAESTRTWITTLLQPLTSHSTDTKTEEMKHKAQAVLSSRPEGDAKVDNLRRQSESLCEQEDLQEARKKEIQRSVRETEEQWRTAVQTAEQALNKAEAQALLDKDLDAFRTQNENVQSWIREQEQSLQSLGGCMQAEEKCQVARAMLSSKPDGDSKLWNLKKQCQSLCDNQSLDESRRQELQDSVRHTEEQWKKVLQAAEEALNKAETDATIGRDYDDFKTQSESTQSWIKEQKQKLLSHGSREQVEERLQAAQAVLSSRPQGESKMLDLKRRSESLCEHLEESRKAEVQQLVRGTEQQWRSVLQAATQAELRALSDDFDTQSKNTQSWIRDQQQKLQSVGIHRPPEERSDMAQTILSSKPDGDCKVNNLRRRGQTLCDHTDADKGSKVHVQQTVRETEEQWRTVLQAAKQVEADAGTVISEGAERRRMELREFDTHQQDTGSWFTDLQRQVDSLNSQTRAEDRLHSAQAIMSSKPKGDSKLQELRRRGQSLCGQDLEEHKKQELQQKVRGAEEQWTRVLQNAKQALDQAERQCALEVQLRDYNALRENTRTWLEDKQQNLVSLDLQTEPEKTINTAQTILSCKPEGDSKLTELRRQSQSLSDQEDLDENVKREAQQAVKDSEEQWSTVLQSAENTLKKAEVQYSLSRELEAFRTQAGITMTWVKELQQQAESKGSGTQGSQAQIEDRLNTTKAILSSKSNGEAQVMGLKTRAQSLCEQEDLEGDKKLEVQQTVKDTEQQWRKVLRDAEDTQRQLKGLVERLVSCQCQRGQAEARLSDLQKQISSLPRVFPWPGLGERRQTVEQARTLLDQTTALAPVLSEIRTQTAELFEITQDQSWSDPSWAAKEASIPALLKELTDAVTKLEQGVVTERQCTQLVEQHEAAQDWLREHVKGLGAPPADRQGLHSAVNTLKALLQTVDREQREMKELDSARDSLLSLCTPGGRDALTLEISHLHDLCTTSEQEVKERLGACETRLSELDSQLARRVQVLKERGAALQWELRSLDQALSYSEPQNNIAQLQQHWHSLQNCEKSLEDLGGKVHDLYQEIKATPATDELPTEIITVVESLQQQHDSLKTRLSERQSTCSTNTARCLMDSLHTLQEWNHSKPSESSSSVQVTLEEGEKLQVGLREALSHQQFLSDCLMPVLFEKLEREGSETLREADTHKASLSQGLKELDERSKVKLHDVLHGNREDTKTSAVAPPRKNKRSSEKKHQVKEQKNIPLTEKSTSIDDEMSVSAELQTEAKTAKPSVTAAMQDIKINVVEQTRIEPTRKKSQSKTSEEPFKSTKQDITAEPVGAEQMEHAVDEPDLIQKITEQSAPGASEKTTPVPSRRKSKTSATYTEPIMVKTITQGSPRNQTGTTVVEEIKNIATIVLDVSEPFTAGPVTTDVAGELNKKAQGSLKSSIMTEQAETMVVEQAKLGPTTKESKSPNVSSKVSVEKPAQIKGDAENETTQLTTQPVETAVLGESNLSPTKRKSKRPKLSPELSNKEKTHTTGKTECQLGSKEQTEAVVVEDETKVIRTRRKSNSLDISTVPETTVEKSNLVKESEKSSAADFVPESTKLDVLEPSKILPPKRKSKSPKLPMKQADQKAAQTEEPESQRSALSLREQSESVETKIIPTRRKSKSAELSTTLQQVEPEDNKKEPDGLKSCSTPQVVTETVVVKEKQISPTKRRSKGPKLPPEHANKEVAVTKQESGSQKPSVSSSVPTETVIEETKNIATIILDVSEPFTTVPVTNYPKVKVSTVPESISHLGIITCVAPEETKQKTENDCVTTGFIQGQSQTSVVEQSKFVPPKRKSKSTGLDLKLEDTDAPQTMAEPEGQKSCLSSNEQNVSEETKLIPTRKKSKSGDFSMTSKAVTNVRLTDVEKGVEPLSELVTTELTHVKEIPGSHKPASTLEVVTATTEITVVEKGKPSPPKRKSKGVEPSKEPVSKELTETKERSDSSKPSSTSEMFPTTYEMSVVEKGTLSPTPKKSTGVEPLTELVTKDLTKTKETPDSEEPSSTSEVVPATYEMSVVVEKGVLSPTPRKTTGVEPSKELVTHDLTKTKETSDSEKPSSSLEVVPATYEMSVVEKGVLSPTPRKSTGVEPSTELVTNDLTKTKETPDSEKPSLTSEVVPATYEMSVVVEKGIVSPTLRKSTGVEPLTELVTKDLTKTTEMSDSVKPCSTSDVVPATYEMSVVVEKGDLSPTPRKSTGVEPSTELVAKEQTKTKEDPDSEKATSTSDVVPATYEMSVVVEKGVLSPTRRKSESVDPSTEVVSEELAKSKDELDSEKLSSTPEGVPATYEMSVVVEKGIVLPTLRKSTGVEPLTELVTKDLTKTKENPHNEKPSSTLEVVPATYEMSVVVEKGSLSPTSRKSESVQPSTELVAKEQTKTKEDPDSEKATSTSEVVPATYEMSVVVEKGSLSPTPRKSTGVEPLTELVTKDLTKTKETPDSEKLSSTSEVVPARNEISVVVAEGMLSPTNRQPTAVQPPAELVPTKLTSTKEEPSGQKSSLTPEVPQTEPPASTMSTDTPHVAEYIDNMMKNAVEIQKRYLVLDLPEIGVTQTCEIKPHRLDEIDSTQPPSAVFSSTHPHKAEIEFSETILSEQDLMKPSDTLNQLKLSQEQPREDMEQGVHKVSTLYLHDAPKSLEEKLIRVEEIHKEAEVHVDTQTGQTQCKTEPQSKDIISTDIQPEKAAAKIGRGDRVEVQKNISKCEDNVAKGDFSQPTTVFAAVQKSESETQLLQISLSEHDTGKPGQQLELLRTTQGRPKDVKDFDVQEEHGKVLTHDVHDTPKCLDESSVKEILLRPEVRVLQLDIQTSPEQENTSVTRAKVIDIVQTSIQSERMSGNEDITTADVTPEKDAVEKTALKMKESSAEDSVPKIDFPASSESLQPHVTETEFIEINIYDQDIVKPSQTETKIEPLKTTQNRPSEVKDHGDQEEHPEVSVHGMPNVPKSLDEKSVKEGEIHINVHECKTVMESSIQYESVKESKAVTSTDDQSDKPAVRMTSKEVQESFTESLSEPGVVLKAQTERHKTDAKENKKEDQNKVKKKTTQKEESENMVKEVDKAGMVSPTSTQTVQKSSTDIVWGELTMAEGVPSQENKTKAEASVMTTEKLVLEVPEESAMGTLFTEVQLLAGTGPNIKLIEGKPLEDAPESLMTSTSDLKNRLSRLVSKVLSCKNHPAELNPTVMAQQLEEAQECRESAQAQVAWLFQLRGADAENRDTLELVEDQWCTAAQDAAAVSQSKESQLQVVTEYCRQTQAAKTTLEGLTAELDAVRKSPEESSTKEAERLSSLQRSIEDNRTVLGEMLVTHTKLCPHLSRSERTTAQAEQRSLQEAWRGLEKAVERILFHTNINAHETSSLLSVLSSLQEHLKTIGKDLETKSASDTQWNCKKAQELMEANAEVKAAQQKYLHLQQLSEVVLLSSRWEKETKEIQQGLQGVKDELCHTEELVSSQTQTSSNPIMEKIIVVMRDGLAWAKQTESDIEGRRKRVALLPEEVHRQLRDLKKLQSEVMAKQGQLDSLVEEMTEFLPQLDQAEEVPMVRSTLESFEQLSKSTTDKLAMAVREIESGLQTREKLSEQIADLDSWVVAHLHREASRSSDDELRTPIEFDRRVRQVQETLVEAEKQAAVCEALLMKTKDIASELSITENCQLSNKLTSLQEDIRAISSYEKANKKELDELIQCLDSSNKDLVTVEKNIRQMLVDLTRHRYPITRESLQALEPYKHMILEHKSQVDFLQPWIPQDKTRELYSIIAEIHRKMAIVEMKSIEHERYLYMRQCVEDLREDVGQQGRQTKEDSKEPEEKYKLCQTLLAQIPLIKYLSEEAHSKLQMIAADLYPSQLTTERQRLKQNKESIETLEVTLYNNLSIIETKMPYELDFDSEKKAAQAFLWKTQQELQIIPTLEPNETMIKSKYWRIVSLKRTVESRMRALEVLKQKKGSRQGSELQNLMDLKKAVLSECDSHMGDITHARESLRSYTCAVRQAVQFLSDIEVCLLPPQGSAGLCSDRLQETQQALTKLQEQFQTHVEQLQNQAPLHPYLCPQKVEQLQENILSQLLVRMSTLQAKGHIQLECLNRCAENHRKYTKCQEEIMQSVKSAEYSLSEVIRQKVICLADCTDQETRFRALSEELESLQGRLEELKEWCPEQSCCRSRVATVTALWKQVSRLLRCTHELTARSKQRIEEWSEITNSVEKASVVLEQVEAELPDNTGVKASTEELQDLLQSWEQYQDRLDCERRALSALELRTATLLGVPAHLEEAPPTPLCQRLQAMQARYSSVKQRSREGLEAARMELEEREKVHIELQGIQVWLEAADDLLSEMEQSSSTQELQEVHSQLCTQKALLQRIMETLKMKYSDMYTLVPVEIEGQVQEVKQSLQHVEVKVGEALERSDPVNRLGAKLSEIQAGLRSVQKRLEKRSPDVTQAKITQKVSRDVEVRQ</sequence>
<evidence type="ECO:0000313" key="2">
    <source>
        <dbReference type="Proteomes" id="UP000793456"/>
    </source>
</evidence>
<gene>
    <name evidence="1" type="ORF">E3U43_015427</name>
</gene>
<dbReference type="Proteomes" id="UP000793456">
    <property type="component" value="Chromosome III"/>
</dbReference>
<evidence type="ECO:0000313" key="1">
    <source>
        <dbReference type="EMBL" id="TMS21454.1"/>
    </source>
</evidence>
<organism evidence="1 2">
    <name type="scientific">Larimichthys crocea</name>
    <name type="common">Large yellow croaker</name>
    <name type="synonym">Pseudosciaena crocea</name>
    <dbReference type="NCBI Taxonomy" id="215358"/>
    <lineage>
        <taxon>Eukaryota</taxon>
        <taxon>Metazoa</taxon>
        <taxon>Chordata</taxon>
        <taxon>Craniata</taxon>
        <taxon>Vertebrata</taxon>
        <taxon>Euteleostomi</taxon>
        <taxon>Actinopterygii</taxon>
        <taxon>Neopterygii</taxon>
        <taxon>Teleostei</taxon>
        <taxon>Neoteleostei</taxon>
        <taxon>Acanthomorphata</taxon>
        <taxon>Eupercaria</taxon>
        <taxon>Sciaenidae</taxon>
        <taxon>Larimichthys</taxon>
    </lineage>
</organism>